<dbReference type="GO" id="GO:0046872">
    <property type="term" value="F:metal ion binding"/>
    <property type="evidence" value="ECO:0007669"/>
    <property type="project" value="UniProtKB-KW"/>
</dbReference>
<dbReference type="NCBIfam" id="TIGR00400">
    <property type="entry name" value="mgtE"/>
    <property type="match status" value="1"/>
</dbReference>
<feature type="transmembrane region" description="Helical" evidence="9">
    <location>
        <begin position="356"/>
        <end position="374"/>
    </location>
</feature>
<keyword evidence="9" id="KW-0479">Metal-binding</keyword>
<dbReference type="InterPro" id="IPR006668">
    <property type="entry name" value="Mg_transptr_MgtE_intracell_dom"/>
</dbReference>
<dbReference type="InterPro" id="IPR046342">
    <property type="entry name" value="CBS_dom_sf"/>
</dbReference>
<dbReference type="PANTHER" id="PTHR43773:SF1">
    <property type="entry name" value="MAGNESIUM TRANSPORTER MGTE"/>
    <property type="match status" value="1"/>
</dbReference>
<protein>
    <recommendedName>
        <fullName evidence="9">Magnesium transporter MgtE</fullName>
    </recommendedName>
</protein>
<sequence>MEFKKIVELIRKNKFVEAKHLLQNENPADIAQLLEELDSETMLIAFRILSKDLAAEVFSYMNKEDIHYIIEAINDDELRIIMDRIFLDDTIDILEELPSNVVSRVLKNTKEGKRKQINSFLNYPENSAGSIMTIEYMSLKKKMTVEEAISHIKKNGIDKETIDTCYIIDKDRKLQGVLSIRQLILNDDYTQIEDIMKSNVIYCNTLEDQEDVADKFKKYDFTAMPVVDNEKRLVGIITIDDIVDIIEQENTEDIQKMAAMEPSEEEYLETGVFKLAKNRIIWLLILMISATFTGAIIQKYDDVLQSVVILAAFIPMLMDTGGNAGSQSSTLIIRGLALGQIEMGDVLKVIWKEIRVSLIVGVILSIVNFFRIYYLQKVGLAISATVSITLFFTIVIAKVVGCVLPIVAKKLKLDPAIMASPLITTIVDALSLIIYFGVATLLLGI</sequence>
<reference evidence="11 12" key="1">
    <citation type="submission" date="2020-02" db="EMBL/GenBank/DDBJ databases">
        <title>Genome assembly of a novel Clostridium senegalense strain.</title>
        <authorList>
            <person name="Gupta T.B."/>
            <person name="Jauregui R."/>
            <person name="Maclean P."/>
            <person name="Nawarathana A."/>
            <person name="Brightwell G."/>
        </authorList>
    </citation>
    <scope>NUCLEOTIDE SEQUENCE [LARGE SCALE GENOMIC DNA]</scope>
    <source>
        <strain evidence="11 12">AGRFS4</strain>
    </source>
</reference>
<feature type="domain" description="CBS" evidence="10">
    <location>
        <begin position="196"/>
        <end position="252"/>
    </location>
</feature>
<evidence type="ECO:0000256" key="5">
    <source>
        <dbReference type="ARBA" id="ARBA00022842"/>
    </source>
</evidence>
<evidence type="ECO:0000313" key="11">
    <source>
        <dbReference type="EMBL" id="NEU06521.1"/>
    </source>
</evidence>
<evidence type="ECO:0000256" key="3">
    <source>
        <dbReference type="ARBA" id="ARBA00022448"/>
    </source>
</evidence>
<dbReference type="SUPFAM" id="SSF158791">
    <property type="entry name" value="MgtE N-terminal domain-like"/>
    <property type="match status" value="1"/>
</dbReference>
<dbReference type="Gene3D" id="1.10.357.20">
    <property type="entry name" value="SLC41 divalent cation transporters, integral membrane domain"/>
    <property type="match status" value="1"/>
</dbReference>
<comment type="function">
    <text evidence="9">Acts as a magnesium transporter.</text>
</comment>
<keyword evidence="4 9" id="KW-0812">Transmembrane</keyword>
<dbReference type="GO" id="GO:0005886">
    <property type="term" value="C:plasma membrane"/>
    <property type="evidence" value="ECO:0007669"/>
    <property type="project" value="UniProtKB-SubCell"/>
</dbReference>
<keyword evidence="7 9" id="KW-0472">Membrane</keyword>
<accession>A0A6M0H9G2</accession>
<keyword evidence="5 9" id="KW-0460">Magnesium</keyword>
<proteinExistence type="inferred from homology"/>
<dbReference type="SUPFAM" id="SSF161093">
    <property type="entry name" value="MgtE membrane domain-like"/>
    <property type="match status" value="1"/>
</dbReference>
<evidence type="ECO:0000259" key="10">
    <source>
        <dbReference type="PROSITE" id="PS51371"/>
    </source>
</evidence>
<dbReference type="PROSITE" id="PS51371">
    <property type="entry name" value="CBS"/>
    <property type="match status" value="1"/>
</dbReference>
<keyword evidence="9" id="KW-1003">Cell membrane</keyword>
<dbReference type="Gene3D" id="1.25.60.10">
    <property type="entry name" value="MgtE N-terminal domain-like"/>
    <property type="match status" value="1"/>
</dbReference>
<keyword evidence="6 9" id="KW-1133">Transmembrane helix</keyword>
<dbReference type="PANTHER" id="PTHR43773">
    <property type="entry name" value="MAGNESIUM TRANSPORTER MGTE"/>
    <property type="match status" value="1"/>
</dbReference>
<dbReference type="Pfam" id="PF00571">
    <property type="entry name" value="CBS"/>
    <property type="match status" value="2"/>
</dbReference>
<evidence type="ECO:0000256" key="2">
    <source>
        <dbReference type="ARBA" id="ARBA00009749"/>
    </source>
</evidence>
<keyword evidence="3 9" id="KW-0813">Transport</keyword>
<evidence type="ECO:0000256" key="4">
    <source>
        <dbReference type="ARBA" id="ARBA00022692"/>
    </source>
</evidence>
<dbReference type="GO" id="GO:0015095">
    <property type="term" value="F:magnesium ion transmembrane transporter activity"/>
    <property type="evidence" value="ECO:0007669"/>
    <property type="project" value="UniProtKB-UniRule"/>
</dbReference>
<dbReference type="InterPro" id="IPR006669">
    <property type="entry name" value="MgtE_transporter"/>
</dbReference>
<dbReference type="Pfam" id="PF01769">
    <property type="entry name" value="MgtE"/>
    <property type="match status" value="1"/>
</dbReference>
<evidence type="ECO:0000256" key="6">
    <source>
        <dbReference type="ARBA" id="ARBA00022989"/>
    </source>
</evidence>
<comment type="similarity">
    <text evidence="2 9">Belongs to the SLC41A transporter family.</text>
</comment>
<dbReference type="AlphaFoldDB" id="A0A6M0H9G2"/>
<comment type="caution">
    <text evidence="11">The sequence shown here is derived from an EMBL/GenBank/DDBJ whole genome shotgun (WGS) entry which is preliminary data.</text>
</comment>
<evidence type="ECO:0000256" key="9">
    <source>
        <dbReference type="RuleBase" id="RU362011"/>
    </source>
</evidence>
<dbReference type="CDD" id="cd04606">
    <property type="entry name" value="CBS_pair_Mg_transporter"/>
    <property type="match status" value="1"/>
</dbReference>
<dbReference type="Gene3D" id="3.10.580.10">
    <property type="entry name" value="CBS-domain"/>
    <property type="match status" value="1"/>
</dbReference>
<dbReference type="EMBL" id="JAAGPU010000049">
    <property type="protein sequence ID" value="NEU06521.1"/>
    <property type="molecule type" value="Genomic_DNA"/>
</dbReference>
<feature type="transmembrane region" description="Helical" evidence="9">
    <location>
        <begin position="280"/>
        <end position="297"/>
    </location>
</feature>
<dbReference type="SMART" id="SM00116">
    <property type="entry name" value="CBS"/>
    <property type="match status" value="2"/>
</dbReference>
<dbReference type="Proteomes" id="UP000481872">
    <property type="component" value="Unassembled WGS sequence"/>
</dbReference>
<dbReference type="InterPro" id="IPR036739">
    <property type="entry name" value="SLC41_membr_dom_sf"/>
</dbReference>
<organism evidence="11 12">
    <name type="scientific">Clostridium senegalense</name>
    <dbReference type="NCBI Taxonomy" id="1465809"/>
    <lineage>
        <taxon>Bacteria</taxon>
        <taxon>Bacillati</taxon>
        <taxon>Bacillota</taxon>
        <taxon>Clostridia</taxon>
        <taxon>Eubacteriales</taxon>
        <taxon>Clostridiaceae</taxon>
        <taxon>Clostridium</taxon>
    </lineage>
</organism>
<comment type="caution">
    <text evidence="9">Lacks conserved residue(s) required for the propagation of feature annotation.</text>
</comment>
<gene>
    <name evidence="11" type="primary">mgtE</name>
    <name evidence="11" type="ORF">G3M99_17080</name>
</gene>
<dbReference type="RefSeq" id="WP_199870897.1">
    <property type="nucleotide sequence ID" value="NZ_JAAGPU010000049.1"/>
</dbReference>
<evidence type="ECO:0000256" key="1">
    <source>
        <dbReference type="ARBA" id="ARBA00004141"/>
    </source>
</evidence>
<dbReference type="InterPro" id="IPR006667">
    <property type="entry name" value="SLC41_membr_dom"/>
</dbReference>
<dbReference type="Pfam" id="PF03448">
    <property type="entry name" value="MgtE_N"/>
    <property type="match status" value="1"/>
</dbReference>
<dbReference type="InterPro" id="IPR000644">
    <property type="entry name" value="CBS_dom"/>
</dbReference>
<feature type="transmembrane region" description="Helical" evidence="9">
    <location>
        <begin position="419"/>
        <end position="443"/>
    </location>
</feature>
<name>A0A6M0H9G2_9CLOT</name>
<comment type="subcellular location">
    <subcellularLocation>
        <location evidence="9">Cell membrane</location>
        <topology evidence="9">Multi-pass membrane protein</topology>
    </subcellularLocation>
    <subcellularLocation>
        <location evidence="1">Membrane</location>
        <topology evidence="1">Multi-pass membrane protein</topology>
    </subcellularLocation>
</comment>
<evidence type="ECO:0000313" key="12">
    <source>
        <dbReference type="Proteomes" id="UP000481872"/>
    </source>
</evidence>
<dbReference type="SMART" id="SM00924">
    <property type="entry name" value="MgtE_N"/>
    <property type="match status" value="1"/>
</dbReference>
<evidence type="ECO:0000256" key="7">
    <source>
        <dbReference type="ARBA" id="ARBA00023136"/>
    </source>
</evidence>
<keyword evidence="8" id="KW-0129">CBS domain</keyword>
<feature type="transmembrane region" description="Helical" evidence="9">
    <location>
        <begin position="380"/>
        <end position="407"/>
    </location>
</feature>
<keyword evidence="12" id="KW-1185">Reference proteome</keyword>
<dbReference type="SUPFAM" id="SSF54631">
    <property type="entry name" value="CBS-domain pair"/>
    <property type="match status" value="1"/>
</dbReference>
<dbReference type="InterPro" id="IPR038076">
    <property type="entry name" value="MgtE_N_sf"/>
</dbReference>
<evidence type="ECO:0000256" key="8">
    <source>
        <dbReference type="PROSITE-ProRule" id="PRU00703"/>
    </source>
</evidence>
<comment type="subunit">
    <text evidence="9">Homodimer.</text>
</comment>